<evidence type="ECO:0008006" key="3">
    <source>
        <dbReference type="Google" id="ProtNLM"/>
    </source>
</evidence>
<organism evidence="1 2">
    <name type="scientific">Streptomyces fragilis</name>
    <dbReference type="NCBI Taxonomy" id="67301"/>
    <lineage>
        <taxon>Bacteria</taxon>
        <taxon>Bacillati</taxon>
        <taxon>Actinomycetota</taxon>
        <taxon>Actinomycetes</taxon>
        <taxon>Kitasatosporales</taxon>
        <taxon>Streptomycetaceae</taxon>
        <taxon>Streptomyces</taxon>
    </lineage>
</organism>
<dbReference type="EMBL" id="JBEZUR010000093">
    <property type="protein sequence ID" value="MEU3558278.1"/>
    <property type="molecule type" value="Genomic_DNA"/>
</dbReference>
<reference evidence="1 2" key="1">
    <citation type="submission" date="2024-06" db="EMBL/GenBank/DDBJ databases">
        <title>The Natural Products Discovery Center: Release of the First 8490 Sequenced Strains for Exploring Actinobacteria Biosynthetic Diversity.</title>
        <authorList>
            <person name="Kalkreuter E."/>
            <person name="Kautsar S.A."/>
            <person name="Yang D."/>
            <person name="Bader C.D."/>
            <person name="Teijaro C.N."/>
            <person name="Fluegel L."/>
            <person name="Davis C.M."/>
            <person name="Simpson J.R."/>
            <person name="Lauterbach L."/>
            <person name="Steele A.D."/>
            <person name="Gui C."/>
            <person name="Meng S."/>
            <person name="Li G."/>
            <person name="Viehrig K."/>
            <person name="Ye F."/>
            <person name="Su P."/>
            <person name="Kiefer A.F."/>
            <person name="Nichols A."/>
            <person name="Cepeda A.J."/>
            <person name="Yan W."/>
            <person name="Fan B."/>
            <person name="Jiang Y."/>
            <person name="Adhikari A."/>
            <person name="Zheng C.-J."/>
            <person name="Schuster L."/>
            <person name="Cowan T.M."/>
            <person name="Smanski M.J."/>
            <person name="Chevrette M.G."/>
            <person name="De Carvalho L.P.S."/>
            <person name="Shen B."/>
        </authorList>
    </citation>
    <scope>NUCLEOTIDE SEQUENCE [LARGE SCALE GENOMIC DNA]</scope>
    <source>
        <strain evidence="1 2">NPDC038104</strain>
    </source>
</reference>
<evidence type="ECO:0000313" key="2">
    <source>
        <dbReference type="Proteomes" id="UP001550850"/>
    </source>
</evidence>
<gene>
    <name evidence="1" type="ORF">AB0E65_29335</name>
</gene>
<dbReference type="Proteomes" id="UP001550850">
    <property type="component" value="Unassembled WGS sequence"/>
</dbReference>
<dbReference type="RefSeq" id="WP_108952051.1">
    <property type="nucleotide sequence ID" value="NZ_BEVZ01000002.1"/>
</dbReference>
<dbReference type="PANTHER" id="PTHR23026:SF123">
    <property type="entry name" value="NAD(P)H NITROREDUCTASE RV3131-RELATED"/>
    <property type="match status" value="1"/>
</dbReference>
<dbReference type="NCBIfam" id="NF047509">
    <property type="entry name" value="Rv3131_FMN_oxido"/>
    <property type="match status" value="1"/>
</dbReference>
<evidence type="ECO:0000313" key="1">
    <source>
        <dbReference type="EMBL" id="MEU3558278.1"/>
    </source>
</evidence>
<protein>
    <recommendedName>
        <fullName evidence="3">Nitroreductase</fullName>
    </recommendedName>
</protein>
<keyword evidence="2" id="KW-1185">Reference proteome</keyword>
<comment type="caution">
    <text evidence="1">The sequence shown here is derived from an EMBL/GenBank/DDBJ whole genome shotgun (WGS) entry which is preliminary data.</text>
</comment>
<dbReference type="Gene3D" id="3.40.109.10">
    <property type="entry name" value="NADH Oxidase"/>
    <property type="match status" value="1"/>
</dbReference>
<accession>A0ABV2YRD1</accession>
<sequence length="330" mass="36010">MPVTGTPISHSSAYLVRAAVTAPSLHNTQPWRFVADGDRDLELHADTRRCLPLADPRGRELLLGCGAALFNVRLAMLHLGFRPLVRVFPDLRQPAHLATVAWGAYTRPTAEEQRLFDALGLRHTAHGPFLPEPLPAGLVAALREQADCEGARLHVVGDAVDRRLVAALVRAGEDTHRADERFAAEQAGWAWQPVRPRRDGVPADAGVRHPDATALAGRDYASLAGASPRHPRPWSARTGEVVLLATDRDDPSTWLTAGQALQRMLLHAAGLGVMAAFHTQPLEVPELRERVRRTLTAGQYPQVILRLGHPPYVRSTPRRGLAEVLASARV</sequence>
<dbReference type="InterPro" id="IPR000415">
    <property type="entry name" value="Nitroreductase-like"/>
</dbReference>
<dbReference type="InterPro" id="IPR050627">
    <property type="entry name" value="Nitroreductase/BluB"/>
</dbReference>
<dbReference type="PANTHER" id="PTHR23026">
    <property type="entry name" value="NADPH NITROREDUCTASE"/>
    <property type="match status" value="1"/>
</dbReference>
<proteinExistence type="predicted"/>
<name>A0ABV2YRD1_9ACTN</name>
<dbReference type="SUPFAM" id="SSF55469">
    <property type="entry name" value="FMN-dependent nitroreductase-like"/>
    <property type="match status" value="2"/>
</dbReference>